<evidence type="ECO:0000313" key="4">
    <source>
        <dbReference type="Proteomes" id="UP000614047"/>
    </source>
</evidence>
<dbReference type="GO" id="GO:0004674">
    <property type="term" value="F:protein serine/threonine kinase activity"/>
    <property type="evidence" value="ECO:0007669"/>
    <property type="project" value="UniProtKB-KW"/>
</dbReference>
<protein>
    <submittedName>
        <fullName evidence="3">Anti-sigma regulatory factor (Ser/Thr protein kinase)</fullName>
    </submittedName>
</protein>
<dbReference type="RefSeq" id="WP_197015581.1">
    <property type="nucleotide sequence ID" value="NZ_BAABES010000003.1"/>
</dbReference>
<proteinExistence type="predicted"/>
<dbReference type="InterPro" id="IPR050267">
    <property type="entry name" value="Anti-sigma-factor_SerPK"/>
</dbReference>
<organism evidence="3 4">
    <name type="scientific">Actinomadura viridis</name>
    <dbReference type="NCBI Taxonomy" id="58110"/>
    <lineage>
        <taxon>Bacteria</taxon>
        <taxon>Bacillati</taxon>
        <taxon>Actinomycetota</taxon>
        <taxon>Actinomycetes</taxon>
        <taxon>Streptosporangiales</taxon>
        <taxon>Thermomonosporaceae</taxon>
        <taxon>Actinomadura</taxon>
    </lineage>
</organism>
<evidence type="ECO:0000313" key="3">
    <source>
        <dbReference type="EMBL" id="MBG6093534.1"/>
    </source>
</evidence>
<comment type="caution">
    <text evidence="3">The sequence shown here is derived from an EMBL/GenBank/DDBJ whole genome shotgun (WGS) entry which is preliminary data.</text>
</comment>
<keyword evidence="4" id="KW-1185">Reference proteome</keyword>
<accession>A0A931DRQ2</accession>
<dbReference type="Gene3D" id="3.30.565.10">
    <property type="entry name" value="Histidine kinase-like ATPase, C-terminal domain"/>
    <property type="match status" value="1"/>
</dbReference>
<keyword evidence="1" id="KW-0418">Kinase</keyword>
<gene>
    <name evidence="3" type="ORF">IW256_007647</name>
</gene>
<dbReference type="Proteomes" id="UP000614047">
    <property type="component" value="Unassembled WGS sequence"/>
</dbReference>
<dbReference type="EMBL" id="JADOUA010000001">
    <property type="protein sequence ID" value="MBG6093534.1"/>
    <property type="molecule type" value="Genomic_DNA"/>
</dbReference>
<keyword evidence="1" id="KW-0808">Transferase</keyword>
<dbReference type="InterPro" id="IPR036890">
    <property type="entry name" value="HATPase_C_sf"/>
</dbReference>
<dbReference type="SUPFAM" id="SSF55874">
    <property type="entry name" value="ATPase domain of HSP90 chaperone/DNA topoisomerase II/histidine kinase"/>
    <property type="match status" value="1"/>
</dbReference>
<dbReference type="AlphaFoldDB" id="A0A931DRQ2"/>
<reference evidence="3" key="1">
    <citation type="submission" date="2020-11" db="EMBL/GenBank/DDBJ databases">
        <title>Sequencing the genomes of 1000 actinobacteria strains.</title>
        <authorList>
            <person name="Klenk H.-P."/>
        </authorList>
    </citation>
    <scope>NUCLEOTIDE SEQUENCE</scope>
    <source>
        <strain evidence="3">DSM 43175</strain>
    </source>
</reference>
<evidence type="ECO:0000259" key="2">
    <source>
        <dbReference type="Pfam" id="PF13581"/>
    </source>
</evidence>
<keyword evidence="1" id="KW-0723">Serine/threonine-protein kinase</keyword>
<dbReference type="Pfam" id="PF13581">
    <property type="entry name" value="HATPase_c_2"/>
    <property type="match status" value="1"/>
</dbReference>
<dbReference type="PANTHER" id="PTHR35526">
    <property type="entry name" value="ANTI-SIGMA-F FACTOR RSBW-RELATED"/>
    <property type="match status" value="1"/>
</dbReference>
<dbReference type="CDD" id="cd16936">
    <property type="entry name" value="HATPase_RsbW-like"/>
    <property type="match status" value="1"/>
</dbReference>
<sequence length="132" mass="13853">MKQRVAGAGGVDVRAVRSMVRDLLAKESPEVDTADADVITAEIATNARRYSASGRCGGGVWVVVLRAAGRTRVEIQDDGDAVTVPMISDEADESGRGLLIVDSLAAAWGYRVGQDGDRKVTVWFEMSGAAAG</sequence>
<dbReference type="InterPro" id="IPR003594">
    <property type="entry name" value="HATPase_dom"/>
</dbReference>
<dbReference type="PANTHER" id="PTHR35526:SF3">
    <property type="entry name" value="ANTI-SIGMA-F FACTOR RSBW"/>
    <property type="match status" value="1"/>
</dbReference>
<evidence type="ECO:0000256" key="1">
    <source>
        <dbReference type="ARBA" id="ARBA00022527"/>
    </source>
</evidence>
<name>A0A931DRQ2_9ACTN</name>
<feature type="domain" description="Histidine kinase/HSP90-like ATPase" evidence="2">
    <location>
        <begin position="12"/>
        <end position="115"/>
    </location>
</feature>